<dbReference type="PROSITE" id="PS50853">
    <property type="entry name" value="FN3"/>
    <property type="match status" value="1"/>
</dbReference>
<keyword evidence="3" id="KW-0326">Glycosidase</keyword>
<evidence type="ECO:0000313" key="8">
    <source>
        <dbReference type="Proteomes" id="UP000184275"/>
    </source>
</evidence>
<dbReference type="Proteomes" id="UP000184275">
    <property type="component" value="Unassembled WGS sequence"/>
</dbReference>
<evidence type="ECO:0000256" key="5">
    <source>
        <dbReference type="SAM" id="SignalP"/>
    </source>
</evidence>
<evidence type="ECO:0000259" key="6">
    <source>
        <dbReference type="PROSITE" id="PS50853"/>
    </source>
</evidence>
<evidence type="ECO:0000256" key="4">
    <source>
        <dbReference type="ARBA" id="ARBA00023326"/>
    </source>
</evidence>
<dbReference type="InterPro" id="IPR008928">
    <property type="entry name" value="6-hairpin_glycosidase_sf"/>
</dbReference>
<keyword evidence="2" id="KW-0119">Carbohydrate metabolism</keyword>
<keyword evidence="1 7" id="KW-0378">Hydrolase</keyword>
<dbReference type="EMBL" id="FRAW01000023">
    <property type="protein sequence ID" value="SHK90699.1"/>
    <property type="molecule type" value="Genomic_DNA"/>
</dbReference>
<dbReference type="GO" id="GO:0000272">
    <property type="term" value="P:polysaccharide catabolic process"/>
    <property type="evidence" value="ECO:0007669"/>
    <property type="project" value="UniProtKB-KW"/>
</dbReference>
<dbReference type="SUPFAM" id="SSF48208">
    <property type="entry name" value="Six-hairpin glycosidases"/>
    <property type="match status" value="1"/>
</dbReference>
<dbReference type="RefSeq" id="WP_073305119.1">
    <property type="nucleotide sequence ID" value="NZ_FRAW01000023.1"/>
</dbReference>
<dbReference type="InterPro" id="IPR003961">
    <property type="entry name" value="FN3_dom"/>
</dbReference>
<dbReference type="InterPro" id="IPR012341">
    <property type="entry name" value="6hp_glycosidase-like_sf"/>
</dbReference>
<gene>
    <name evidence="7" type="ORF">SAMN05720469_1233</name>
</gene>
<dbReference type="InterPro" id="IPR001701">
    <property type="entry name" value="Glyco_hydro_9"/>
</dbReference>
<dbReference type="PANTHER" id="PTHR22298">
    <property type="entry name" value="ENDO-1,4-BETA-GLUCANASE"/>
    <property type="match status" value="1"/>
</dbReference>
<reference evidence="8" key="1">
    <citation type="submission" date="2016-11" db="EMBL/GenBank/DDBJ databases">
        <authorList>
            <person name="Varghese N."/>
            <person name="Submissions S."/>
        </authorList>
    </citation>
    <scope>NUCLEOTIDE SEQUENCE [LARGE SCALE GENOMIC DNA]</scope>
    <source>
        <strain evidence="8">UWOS</strain>
    </source>
</reference>
<evidence type="ECO:0000256" key="3">
    <source>
        <dbReference type="ARBA" id="ARBA00023295"/>
    </source>
</evidence>
<dbReference type="SMART" id="SM00060">
    <property type="entry name" value="FN3"/>
    <property type="match status" value="2"/>
</dbReference>
<feature type="chain" id="PRO_5013246365" evidence="5">
    <location>
        <begin position="17"/>
        <end position="2205"/>
    </location>
</feature>
<keyword evidence="8" id="KW-1185">Reference proteome</keyword>
<evidence type="ECO:0000256" key="2">
    <source>
        <dbReference type="ARBA" id="ARBA00023277"/>
    </source>
</evidence>
<dbReference type="SUPFAM" id="SSF49265">
    <property type="entry name" value="Fibronectin type III"/>
    <property type="match status" value="1"/>
</dbReference>
<organism evidence="7 8">
    <name type="scientific">Fibrobacter intestinalis</name>
    <dbReference type="NCBI Taxonomy" id="28122"/>
    <lineage>
        <taxon>Bacteria</taxon>
        <taxon>Pseudomonadati</taxon>
        <taxon>Fibrobacterota</taxon>
        <taxon>Fibrobacteria</taxon>
        <taxon>Fibrobacterales</taxon>
        <taxon>Fibrobacteraceae</taxon>
        <taxon>Fibrobacter</taxon>
    </lineage>
</organism>
<protein>
    <submittedName>
        <fullName evidence="7">Glycosyl hydrolase family 9</fullName>
    </submittedName>
</protein>
<dbReference type="Gene3D" id="1.50.10.10">
    <property type="match status" value="1"/>
</dbReference>
<dbReference type="Pfam" id="PF00759">
    <property type="entry name" value="Glyco_hydro_9"/>
    <property type="match status" value="1"/>
</dbReference>
<feature type="signal peptide" evidence="5">
    <location>
        <begin position="1"/>
        <end position="16"/>
    </location>
</feature>
<keyword evidence="4" id="KW-0624">Polysaccharide degradation</keyword>
<dbReference type="GO" id="GO:0004553">
    <property type="term" value="F:hydrolase activity, hydrolyzing O-glycosyl compounds"/>
    <property type="evidence" value="ECO:0007669"/>
    <property type="project" value="InterPro"/>
</dbReference>
<dbReference type="InterPro" id="IPR013783">
    <property type="entry name" value="Ig-like_fold"/>
</dbReference>
<keyword evidence="5" id="KW-0732">Signal</keyword>
<sequence>MPVFAYILFFSAALFAVEQEQPTPYDLIRPVWPMVWDTAATDEGGTVESFSQYRPNPTKHNPVPPVGTVPLDFKPNGIIPDSLNQAFRDAQNLRIGRIRINQAGYLPEDSEKQFYYVSDGNCKETYSVVDLDGNEVAGGGTFTSTGKSTSSSWTIIAGTNAATNNQKRYTVDADGPSGTVCVGHLADMAGLSTNTRYRVKVLKQYSATFIISDKVYSMVRDATLKFYGINRSGNSESWFHKPSHTKDGGGKFVQGQAGAEVSGFTPKEGALQGGWYDCGDHLKESQTQAYAFMVLAVMAASNPDRDEDNYAYNMGETVNTDGIPDILREAKHGADFFIRSYVFANGVIDNMVVSVGNFGADHGWWGRPENQDALPTTLTGRGGPHERDLRLGELGSNISGQIAAGLAILSKNYAEYDKAFADSCLIVAEKMYDFAKNLMFLNDTTNQHTYKGPGTYDGGKPYIHNRKAAGWSSAAYNGNNEAHDDLAIAAIALHYATYEKTHKMDYLNDAVEDKTIGVEQEASVGFFNGGWMAWNRDGMRKSKKNTSWANAYTYTLYGFYKMLLKDEATGLKYGIDNKTRLKYAENVALILATNISYLGGSGSNSITIPTLNGPTPVSFGDLWYNMQTDQTWIYNRYQAGNIFEVLAYSDVTKDLEGVSLPQKGVQNWNSAAMKQLGTNQLNYMLGVNPWDVSFLLGVGDKNDAHPHHRASNPEGKNMPGAGYVYNPPTGALFGGVTPSVADGNAWIPSTMSWEDYHLSETCIDATAMFVASCAVAVREEDRSRAPSGINVEIRYVGYDSAIVKTTQDMRGPAMILYSTNETGPFNEIFKDTLYGVSHEFHMTGLQNGTAYYFKVVAINGRSENYTTKWLVDSTSTPFSFTTLASPPADADIQNIKVCNLSSDSAEIMWYTPNGQYESKVYWDTTLTSYDQMTCPTSPTGTCNFEQNADVSGIPTNFHYIKLGTLKEKTTYYYCVQSYNSIRCTDDEGMPLKFTTPVTSYDFAVRTYQYEFGGLDFLNINIYNNEDRAFDSLTLRLYVTARPEQIEPQPGQNNQPGSCPLLLDEDICQAYDEAGFNKPCETDREIRDNARGAPPVKLEDTYNAATGTYDWYLPIPLGSTTIKSSSRMRIDFGFSRGLYQNGKCDPLRTAPEKRMSATSGDWTWAPHERDIDGADYAGMPIWGKDDGDQDEAPINPYVVVYRKDEFVSGFSPSYSEMTHKRANYKMTVAFDAPFNVSNGSYIQLDSTISTMRLTGTATISENGYVTSIWVNGVPLSKEQMATAAIYNYSTGRFDLNIPVKMSIGTNKVDVTIFAGPNPECTDCQENGGCAFINRSYYVQFSKGDRTAGKIQLVREDGNSVSSPVKEDPMKFKILVSDKDNAGYESISVTLFNSRTKDSTKITLNRTNATLGYFESSWLSAVNKADGDIPEIPLLGGDTVTVVYIDVEDPEDSTSQYFYADPTTPIPQTATLTDANCNSTADALIISFSGAQFDGSSMTLDSVEVQLDSSATTAATSFVLKPSTKVSGAEATFPIDEANLEKNASPAGKVVVYMTEKGVVKTAEKSITDGIAPTLASVALLENENHENAQDTLRIAFSERITMSTNSWPLAIYDADGNEIDQSTIKVISAKSNDNGKIWEYVVEGNNDGAFIKEGLKAIIKAGFHVVDMATNALSDCNGPVTIVESVRPVPVKYAYIADNEGDGQPDEIYIEFTKSLREKDMLDTIDVYWGKPEIYKAFPKPANGWNVESVLGDKTIQYITKLDSANGTWIKGSEIKTCVSQEDRPYYKYDTTFTAEGDVEKIDSAVSGYNKVCTKYETIQDSMFVPKIDTIGVDSVQNTVTAIRIPITGDTYNKKTYGNRNGNGLILPRQGPLGGFFDDNTATLYDRCPPIIISATITKPTDAMGILRVTLSEPLTVIDSAGPYYLQKRRDGSTAFFNAFTNFQNTATTWTFSYSYDAESAIHVGDQIRLPIGSEYSTAFDGYKNFPGTENPWVIVQGDIDDVTFKVNMMAGISAPPPGKELYAGNLPQKDEHFRLSYLVDSKETVFASGKKKLSAITPVTYDTANYIHAGPTFDIDVNMPILLQQDSLGENAWNAELKISVDFFNNTGSAMATTTYTFSLSEIANQAISSDGTIKLRLEWMTHDGIAPRTENGRHIGTGAYISHFSFKAKELAISNTANGKYKKGHSKKQSANKTKTFGFRRISK</sequence>
<evidence type="ECO:0000313" key="7">
    <source>
        <dbReference type="EMBL" id="SHK90699.1"/>
    </source>
</evidence>
<dbReference type="Gene3D" id="2.60.40.10">
    <property type="entry name" value="Immunoglobulins"/>
    <property type="match status" value="3"/>
</dbReference>
<feature type="domain" description="Fibronectin type-III" evidence="6">
    <location>
        <begin position="891"/>
        <end position="998"/>
    </location>
</feature>
<accession>A0A1M6WAP7</accession>
<dbReference type="InterPro" id="IPR036116">
    <property type="entry name" value="FN3_sf"/>
</dbReference>
<name>A0A1M6WAP7_9BACT</name>
<proteinExistence type="predicted"/>
<evidence type="ECO:0000256" key="1">
    <source>
        <dbReference type="ARBA" id="ARBA00022801"/>
    </source>
</evidence>